<dbReference type="PANTHER" id="PTHR23513">
    <property type="entry name" value="INTEGRAL MEMBRANE EFFLUX PROTEIN-RELATED"/>
    <property type="match status" value="1"/>
</dbReference>
<feature type="transmembrane region" description="Helical" evidence="6">
    <location>
        <begin position="157"/>
        <end position="188"/>
    </location>
</feature>
<sequence>MHPFIELLSERRTACLWAGLAFSGFGSELNRMAVLWLAIEVAGSSASLLPLAQHAVVLVVSLGAGLFAHRLSPRATMIGTDLVSALVAVLPVVLAGIYGLTLWSLVASAMALAALSALFQPALLSSIPHVAGTKERVQGVNALLDATTRLSRLTGPFAAGLLAAVLPVLHFLTVNAVSFLASAWAVAAMGKLGKLGERPAAPAPPVPVSRRLMQGATLMVRHKDIRLLLLANTAVLAAWTIGVSLGLPFLVAQTGLSGLGLSGLGAVAALVAAYGAGDFLSNFWVAAHRPARLGRFMFNGYVVLGGALALVPLPFWLLPQAAWLPSMMAAAFVSGLGGPMFFIPMMTFLQTRLEGAELTSIIRLRLALTAAAMMAGAGLGSLLFGGLGAAVTVVMAGGLIALVGAWGSLWHPDIGNS</sequence>
<gene>
    <name evidence="7" type="ORF">A3K87_19310</name>
</gene>
<keyword evidence="3 6" id="KW-0812">Transmembrane</keyword>
<organism evidence="7 8">
    <name type="scientific">Variovorax paradoxus</name>
    <dbReference type="NCBI Taxonomy" id="34073"/>
    <lineage>
        <taxon>Bacteria</taxon>
        <taxon>Pseudomonadati</taxon>
        <taxon>Pseudomonadota</taxon>
        <taxon>Betaproteobacteria</taxon>
        <taxon>Burkholderiales</taxon>
        <taxon>Comamonadaceae</taxon>
        <taxon>Variovorax</taxon>
    </lineage>
</organism>
<keyword evidence="4 6" id="KW-1133">Transmembrane helix</keyword>
<comment type="caution">
    <text evidence="7">The sequence shown here is derived from an EMBL/GenBank/DDBJ whole genome shotgun (WGS) entry which is preliminary data.</text>
</comment>
<evidence type="ECO:0000256" key="3">
    <source>
        <dbReference type="ARBA" id="ARBA00022692"/>
    </source>
</evidence>
<dbReference type="Proteomes" id="UP000077852">
    <property type="component" value="Unassembled WGS sequence"/>
</dbReference>
<feature type="transmembrane region" description="Helical" evidence="6">
    <location>
        <begin position="51"/>
        <end position="70"/>
    </location>
</feature>
<evidence type="ECO:0000256" key="5">
    <source>
        <dbReference type="ARBA" id="ARBA00023136"/>
    </source>
</evidence>
<dbReference type="Gene3D" id="1.20.1250.20">
    <property type="entry name" value="MFS general substrate transporter like domains"/>
    <property type="match status" value="1"/>
</dbReference>
<feature type="transmembrane region" description="Helical" evidence="6">
    <location>
        <begin position="263"/>
        <end position="286"/>
    </location>
</feature>
<feature type="transmembrane region" description="Helical" evidence="6">
    <location>
        <begin position="298"/>
        <end position="317"/>
    </location>
</feature>
<reference evidence="7 8" key="1">
    <citation type="submission" date="2016-03" db="EMBL/GenBank/DDBJ databases">
        <title>Genome sequence of Variovorax paradoxus KB5.</title>
        <authorList>
            <person name="Jeong H."/>
            <person name="Hong C.E."/>
            <person name="Jo S.H."/>
            <person name="Park J.M."/>
        </authorList>
    </citation>
    <scope>NUCLEOTIDE SEQUENCE [LARGE SCALE GENOMIC DNA]</scope>
    <source>
        <strain evidence="7 8">KB5</strain>
    </source>
</reference>
<dbReference type="SUPFAM" id="SSF103473">
    <property type="entry name" value="MFS general substrate transporter"/>
    <property type="match status" value="1"/>
</dbReference>
<dbReference type="AlphaFoldDB" id="A0AA91DMD1"/>
<feature type="transmembrane region" description="Helical" evidence="6">
    <location>
        <begin position="323"/>
        <end position="343"/>
    </location>
</feature>
<proteinExistence type="predicted"/>
<dbReference type="InterPro" id="IPR036259">
    <property type="entry name" value="MFS_trans_sf"/>
</dbReference>
<feature type="transmembrane region" description="Helical" evidence="6">
    <location>
        <begin position="364"/>
        <end position="384"/>
    </location>
</feature>
<feature type="transmembrane region" description="Helical" evidence="6">
    <location>
        <begin position="14"/>
        <end position="39"/>
    </location>
</feature>
<comment type="subcellular location">
    <subcellularLocation>
        <location evidence="1">Cell membrane</location>
        <topology evidence="1">Multi-pass membrane protein</topology>
    </subcellularLocation>
</comment>
<feature type="transmembrane region" description="Helical" evidence="6">
    <location>
        <begin position="82"/>
        <end position="115"/>
    </location>
</feature>
<evidence type="ECO:0000256" key="2">
    <source>
        <dbReference type="ARBA" id="ARBA00022475"/>
    </source>
</evidence>
<accession>A0AA91DMD1</accession>
<dbReference type="GO" id="GO:0005886">
    <property type="term" value="C:plasma membrane"/>
    <property type="evidence" value="ECO:0007669"/>
    <property type="project" value="UniProtKB-SubCell"/>
</dbReference>
<evidence type="ECO:0000256" key="1">
    <source>
        <dbReference type="ARBA" id="ARBA00004651"/>
    </source>
</evidence>
<evidence type="ECO:0000313" key="8">
    <source>
        <dbReference type="Proteomes" id="UP000077852"/>
    </source>
</evidence>
<evidence type="ECO:0008006" key="9">
    <source>
        <dbReference type="Google" id="ProtNLM"/>
    </source>
</evidence>
<evidence type="ECO:0000313" key="7">
    <source>
        <dbReference type="EMBL" id="OAK62039.1"/>
    </source>
</evidence>
<dbReference type="PANTHER" id="PTHR23513:SF6">
    <property type="entry name" value="MAJOR FACILITATOR SUPERFAMILY ASSOCIATED DOMAIN-CONTAINING PROTEIN"/>
    <property type="match status" value="1"/>
</dbReference>
<evidence type="ECO:0000256" key="6">
    <source>
        <dbReference type="SAM" id="Phobius"/>
    </source>
</evidence>
<keyword evidence="5 6" id="KW-0472">Membrane</keyword>
<dbReference type="RefSeq" id="WP_081268907.1">
    <property type="nucleotide sequence ID" value="NZ_LVHG01000053.1"/>
</dbReference>
<name>A0AA91DMD1_VARPD</name>
<keyword evidence="2" id="KW-1003">Cell membrane</keyword>
<feature type="transmembrane region" description="Helical" evidence="6">
    <location>
        <begin position="227"/>
        <end position="251"/>
    </location>
</feature>
<evidence type="ECO:0000256" key="4">
    <source>
        <dbReference type="ARBA" id="ARBA00022989"/>
    </source>
</evidence>
<feature type="transmembrane region" description="Helical" evidence="6">
    <location>
        <begin position="390"/>
        <end position="410"/>
    </location>
</feature>
<protein>
    <recommendedName>
        <fullName evidence="9">MFS transporter</fullName>
    </recommendedName>
</protein>
<dbReference type="EMBL" id="LVHG01000053">
    <property type="protein sequence ID" value="OAK62039.1"/>
    <property type="molecule type" value="Genomic_DNA"/>
</dbReference>